<organism evidence="1 2">
    <name type="scientific">Flavobacterium branchiarum</name>
    <dbReference type="NCBI Taxonomy" id="1114870"/>
    <lineage>
        <taxon>Bacteria</taxon>
        <taxon>Pseudomonadati</taxon>
        <taxon>Bacteroidota</taxon>
        <taxon>Flavobacteriia</taxon>
        <taxon>Flavobacteriales</taxon>
        <taxon>Flavobacteriaceae</taxon>
        <taxon>Flavobacterium</taxon>
    </lineage>
</organism>
<evidence type="ECO:0008006" key="3">
    <source>
        <dbReference type="Google" id="ProtNLM"/>
    </source>
</evidence>
<comment type="caution">
    <text evidence="1">The sequence shown here is derived from an EMBL/GenBank/DDBJ whole genome shotgun (WGS) entry which is preliminary data.</text>
</comment>
<reference evidence="1 2" key="1">
    <citation type="submission" date="2024-09" db="EMBL/GenBank/DDBJ databases">
        <authorList>
            <person name="Sun Q."/>
            <person name="Mori K."/>
        </authorList>
    </citation>
    <scope>NUCLEOTIDE SEQUENCE [LARGE SCALE GENOMIC DNA]</scope>
    <source>
        <strain evidence="1 2">CECT 7908</strain>
    </source>
</reference>
<sequence length="328" mass="36103">MKKIVSIALLAFLLNGCDDGNISVEKIDFENIQPSNCTDDISANKLIFKLKETESLLLYVPKTVFGGEPTTGGDTLRYSIDKNLHRVIYRAYNGKVSLNNICDVIPPATPNVIEEWIATSGIIQVTTTAKKDIDLENNSSRITKYIYSIVFKDITFDKPGGPQTEEKFPFGDFVIDVPPLPLTFTASNANQCSVSKQIYNYNDKASLTIDNIDSSLIVNEITPPNQPRTGLVNDITNKLFYRVFTGANVTPSYFCNITPPSNPEITQIWAGANGKIDDQSGIIEVTTTTNGNNFSHTITLKNVTLQKGKNDFKLGKSFVLGTIITSPN</sequence>
<evidence type="ECO:0000313" key="1">
    <source>
        <dbReference type="EMBL" id="MFB9063024.1"/>
    </source>
</evidence>
<dbReference type="RefSeq" id="WP_290265820.1">
    <property type="nucleotide sequence ID" value="NZ_JAUFQQ010000005.1"/>
</dbReference>
<dbReference type="EMBL" id="JBHMEX010000013">
    <property type="protein sequence ID" value="MFB9063024.1"/>
    <property type="molecule type" value="Genomic_DNA"/>
</dbReference>
<keyword evidence="2" id="KW-1185">Reference proteome</keyword>
<evidence type="ECO:0000313" key="2">
    <source>
        <dbReference type="Proteomes" id="UP001589589"/>
    </source>
</evidence>
<name>A0ABV5FHJ5_9FLAO</name>
<gene>
    <name evidence="1" type="ORF">ACFFUQ_03255</name>
</gene>
<protein>
    <recommendedName>
        <fullName evidence="3">Lipoprotein</fullName>
    </recommendedName>
</protein>
<dbReference type="Proteomes" id="UP001589589">
    <property type="component" value="Unassembled WGS sequence"/>
</dbReference>
<proteinExistence type="predicted"/>
<accession>A0ABV5FHJ5</accession>